<keyword evidence="2" id="KW-0812">Transmembrane</keyword>
<sequence length="126" mass="13163">MPPKAGGGGMPGFPGMGAGGPSGDQMAMFMQYLPVIMKWAARLPGLIAGYLAAWIVALVVIGPAGMKRWTAEGGGFGPDLVAVALFPVLLRATQSAAAMRRQRLEAEKRVEAIAKEARLANTEPLD</sequence>
<keyword evidence="2" id="KW-0472">Membrane</keyword>
<gene>
    <name evidence="3" type="ORF">NDES1114_LOCUS12125</name>
</gene>
<evidence type="ECO:0000256" key="1">
    <source>
        <dbReference type="SAM" id="Coils"/>
    </source>
</evidence>
<protein>
    <submittedName>
        <fullName evidence="3">Uncharacterized protein</fullName>
    </submittedName>
</protein>
<reference evidence="3" key="1">
    <citation type="submission" date="2021-01" db="EMBL/GenBank/DDBJ databases">
        <authorList>
            <person name="Corre E."/>
            <person name="Pelletier E."/>
            <person name="Niang G."/>
            <person name="Scheremetjew M."/>
            <person name="Finn R."/>
            <person name="Kale V."/>
            <person name="Holt S."/>
            <person name="Cochrane G."/>
            <person name="Meng A."/>
            <person name="Brown T."/>
            <person name="Cohen L."/>
        </authorList>
    </citation>
    <scope>NUCLEOTIDE SEQUENCE</scope>
    <source>
        <strain evidence="3">CCAP 1951/1</strain>
    </source>
</reference>
<organism evidence="3">
    <name type="scientific">Neobodo designis</name>
    <name type="common">Flagellated protozoan</name>
    <name type="synonym">Bodo designis</name>
    <dbReference type="NCBI Taxonomy" id="312471"/>
    <lineage>
        <taxon>Eukaryota</taxon>
        <taxon>Discoba</taxon>
        <taxon>Euglenozoa</taxon>
        <taxon>Kinetoplastea</taxon>
        <taxon>Metakinetoplastina</taxon>
        <taxon>Neobodonida</taxon>
        <taxon>Neobodo</taxon>
    </lineage>
</organism>
<accession>A0A7S1Q1C1</accession>
<evidence type="ECO:0000256" key="2">
    <source>
        <dbReference type="SAM" id="Phobius"/>
    </source>
</evidence>
<name>A0A7S1Q1C1_NEODS</name>
<proteinExistence type="predicted"/>
<feature type="coiled-coil region" evidence="1">
    <location>
        <begin position="96"/>
        <end position="123"/>
    </location>
</feature>
<dbReference type="AlphaFoldDB" id="A0A7S1Q1C1"/>
<feature type="transmembrane region" description="Helical" evidence="2">
    <location>
        <begin position="39"/>
        <end position="61"/>
    </location>
</feature>
<evidence type="ECO:0000313" key="3">
    <source>
        <dbReference type="EMBL" id="CAD9110876.1"/>
    </source>
</evidence>
<keyword evidence="1" id="KW-0175">Coiled coil</keyword>
<dbReference type="EMBL" id="HBGF01018384">
    <property type="protein sequence ID" value="CAD9110876.1"/>
    <property type="molecule type" value="Transcribed_RNA"/>
</dbReference>
<keyword evidence="2" id="KW-1133">Transmembrane helix</keyword>